<evidence type="ECO:0000256" key="2">
    <source>
        <dbReference type="ARBA" id="ARBA00022475"/>
    </source>
</evidence>
<dbReference type="Pfam" id="PF10412">
    <property type="entry name" value="TrwB_AAD_bind"/>
    <property type="match status" value="1"/>
</dbReference>
<feature type="compositionally biased region" description="Basic and acidic residues" evidence="6">
    <location>
        <begin position="630"/>
        <end position="645"/>
    </location>
</feature>
<dbReference type="PANTHER" id="PTHR37937">
    <property type="entry name" value="CONJUGATIVE TRANSFER: DNA TRANSPORT"/>
    <property type="match status" value="1"/>
</dbReference>
<dbReference type="AlphaFoldDB" id="A0A7W9EN82"/>
<evidence type="ECO:0000313" key="10">
    <source>
        <dbReference type="Proteomes" id="UP000555546"/>
    </source>
</evidence>
<keyword evidence="3 7" id="KW-0812">Transmembrane</keyword>
<feature type="compositionally biased region" description="Low complexity" evidence="6">
    <location>
        <begin position="612"/>
        <end position="626"/>
    </location>
</feature>
<name>A0A7W9EN82_9HYPH</name>
<dbReference type="InterPro" id="IPR027417">
    <property type="entry name" value="P-loop_NTPase"/>
</dbReference>
<evidence type="ECO:0000256" key="3">
    <source>
        <dbReference type="ARBA" id="ARBA00022692"/>
    </source>
</evidence>
<gene>
    <name evidence="9" type="ORF">FHS76_004060</name>
</gene>
<feature type="transmembrane region" description="Helical" evidence="7">
    <location>
        <begin position="84"/>
        <end position="102"/>
    </location>
</feature>
<protein>
    <recommendedName>
        <fullName evidence="8">Type IV secretion system coupling protein TraD DNA-binding domain-containing protein</fullName>
    </recommendedName>
</protein>
<dbReference type="GO" id="GO:0005886">
    <property type="term" value="C:plasma membrane"/>
    <property type="evidence" value="ECO:0007669"/>
    <property type="project" value="UniProtKB-SubCell"/>
</dbReference>
<feature type="region of interest" description="Disordered" evidence="6">
    <location>
        <begin position="584"/>
        <end position="645"/>
    </location>
</feature>
<comment type="caution">
    <text evidence="9">The sequence shown here is derived from an EMBL/GenBank/DDBJ whole genome shotgun (WGS) entry which is preliminary data.</text>
</comment>
<keyword evidence="2" id="KW-1003">Cell membrane</keyword>
<keyword evidence="5 7" id="KW-0472">Membrane</keyword>
<reference evidence="9 10" key="1">
    <citation type="submission" date="2020-08" db="EMBL/GenBank/DDBJ databases">
        <title>Genomic Encyclopedia of Type Strains, Phase IV (KMG-IV): sequencing the most valuable type-strain genomes for metagenomic binning, comparative biology and taxonomic classification.</title>
        <authorList>
            <person name="Goeker M."/>
        </authorList>
    </citation>
    <scope>NUCLEOTIDE SEQUENCE [LARGE SCALE GENOMIC DNA]</scope>
    <source>
        <strain evidence="9 10">DSM 26944</strain>
    </source>
</reference>
<dbReference type="EMBL" id="JACIJG010000024">
    <property type="protein sequence ID" value="MBB5704144.1"/>
    <property type="molecule type" value="Genomic_DNA"/>
</dbReference>
<sequence>MIRKPPEPAVGVLVITAIVAAVMTPLLWYFRFVNPSWPTANGHFVQLSFSQAWDCLTIWKWGACRSHLEAIGSPLAGSAIRNQVVVIAPLIVALALLGVFIYQKWLVVRQRIIISGMVVEGMDALLRAARYEQKHNRYPKTRGIHMFNGWHYTLPRETNHTFILGAPGGGKTVTFRRMIGSVVERGDKAIIFDEKGDYTRITPPSVRDGKEVPPLLLAPQDDRSAVWDIAADLIVSQDAVELAQRIIPDDGHPFFTQSARAVLAGCAIKLMAEKPKEWTWLDLLNETRQDQEKLLRIMLKYQRGADIFLTADYKQVMSTLGQLETNMRLLEMLATAWPTYEGRQRFRLREWLVNKTDQRTVIVQHSGRYAELSDGWISALYAVAVSTVTDSNLLSDHDLRRIWFFLDEWGQLPEIQDFERFVTLGRSKGVCAVLGLQDLSQIAKNYGQEVLDVLIASVGTKVITRINFGPTAERMERDLGETTFYEYRRDMMTDGTTKWLKETHRASPIERSEFSTELGVDDKGVTAFVTGIGKNVYQVKFPFPEDAKDHRPSNVPAEWTYTFKPTGTFTSDADIDVYVKAVLGKNSPPPRGALPSTEDTEQEDLPLEEAFKAAAAAARENASAPAHPETAGDKPEQVDLFEKYR</sequence>
<dbReference type="SUPFAM" id="SSF52540">
    <property type="entry name" value="P-loop containing nucleoside triphosphate hydrolases"/>
    <property type="match status" value="1"/>
</dbReference>
<dbReference type="Gene3D" id="3.40.50.300">
    <property type="entry name" value="P-loop containing nucleotide triphosphate hydrolases"/>
    <property type="match status" value="2"/>
</dbReference>
<evidence type="ECO:0000256" key="4">
    <source>
        <dbReference type="ARBA" id="ARBA00022989"/>
    </source>
</evidence>
<keyword evidence="10" id="KW-1185">Reference proteome</keyword>
<evidence type="ECO:0000313" key="9">
    <source>
        <dbReference type="EMBL" id="MBB5704144.1"/>
    </source>
</evidence>
<dbReference type="GeneID" id="301931998"/>
<dbReference type="InterPro" id="IPR051539">
    <property type="entry name" value="T4SS-coupling_protein"/>
</dbReference>
<keyword evidence="4 7" id="KW-1133">Transmembrane helix</keyword>
<dbReference type="Proteomes" id="UP000555546">
    <property type="component" value="Unassembled WGS sequence"/>
</dbReference>
<evidence type="ECO:0000256" key="1">
    <source>
        <dbReference type="ARBA" id="ARBA00004651"/>
    </source>
</evidence>
<feature type="compositionally biased region" description="Acidic residues" evidence="6">
    <location>
        <begin position="598"/>
        <end position="607"/>
    </location>
</feature>
<feature type="transmembrane region" description="Helical" evidence="7">
    <location>
        <begin position="12"/>
        <end position="30"/>
    </location>
</feature>
<organism evidence="9 10">
    <name type="scientific">Brucella daejeonensis</name>
    <dbReference type="NCBI Taxonomy" id="659015"/>
    <lineage>
        <taxon>Bacteria</taxon>
        <taxon>Pseudomonadati</taxon>
        <taxon>Pseudomonadota</taxon>
        <taxon>Alphaproteobacteria</taxon>
        <taxon>Hyphomicrobiales</taxon>
        <taxon>Brucellaceae</taxon>
        <taxon>Brucella/Ochrobactrum group</taxon>
        <taxon>Brucella</taxon>
    </lineage>
</organism>
<feature type="domain" description="Type IV secretion system coupling protein TraD DNA-binding" evidence="8">
    <location>
        <begin position="155"/>
        <end position="488"/>
    </location>
</feature>
<evidence type="ECO:0000256" key="6">
    <source>
        <dbReference type="SAM" id="MobiDB-lite"/>
    </source>
</evidence>
<accession>A0A7W9EN82</accession>
<dbReference type="InterPro" id="IPR019476">
    <property type="entry name" value="T4SS_TraD_DNA-bd"/>
</dbReference>
<evidence type="ECO:0000256" key="7">
    <source>
        <dbReference type="SAM" id="Phobius"/>
    </source>
</evidence>
<dbReference type="RefSeq" id="WP_100560293.1">
    <property type="nucleotide sequence ID" value="NZ_JACIJG010000024.1"/>
</dbReference>
<evidence type="ECO:0000256" key="5">
    <source>
        <dbReference type="ARBA" id="ARBA00023136"/>
    </source>
</evidence>
<dbReference type="CDD" id="cd01127">
    <property type="entry name" value="TrwB_TraG_TraD_VirD4"/>
    <property type="match status" value="1"/>
</dbReference>
<evidence type="ECO:0000259" key="8">
    <source>
        <dbReference type="Pfam" id="PF10412"/>
    </source>
</evidence>
<dbReference type="PANTHER" id="PTHR37937:SF1">
    <property type="entry name" value="CONJUGATIVE TRANSFER: DNA TRANSPORT"/>
    <property type="match status" value="1"/>
</dbReference>
<comment type="subcellular location">
    <subcellularLocation>
        <location evidence="1">Cell membrane</location>
        <topology evidence="1">Multi-pass membrane protein</topology>
    </subcellularLocation>
</comment>
<proteinExistence type="predicted"/>